<feature type="domain" description="MULE transposase" evidence="1">
    <location>
        <begin position="54"/>
        <end position="154"/>
    </location>
</feature>
<dbReference type="PANTHER" id="PTHR31973">
    <property type="entry name" value="POLYPROTEIN, PUTATIVE-RELATED"/>
    <property type="match status" value="1"/>
</dbReference>
<protein>
    <recommendedName>
        <fullName evidence="1">MULE transposase domain-containing protein</fullName>
    </recommendedName>
</protein>
<dbReference type="Pfam" id="PF10551">
    <property type="entry name" value="MULE"/>
    <property type="match status" value="1"/>
</dbReference>
<sequence>MNLKLGQHVIESNRATKYYVKIVDIDDGKPEFQRWYICWKACIEGFKSGCRKLVGVDGCHLKTKRGGHLLVAVGIDPNNNIFPIAYGVDEVDNKKSWEWFMFHLSEDLRDNGEDDDGQDAWTFMSDKQKGLIEAFKNVLPNVDHRFYVRHLHENFKRAGFKETTYMDALWSAVTSTTTQYYEDAMDKMK</sequence>
<gene>
    <name evidence="2" type="ORF">LIER_38109</name>
</gene>
<keyword evidence="3" id="KW-1185">Reference proteome</keyword>
<evidence type="ECO:0000259" key="1">
    <source>
        <dbReference type="Pfam" id="PF10551"/>
    </source>
</evidence>
<dbReference type="EMBL" id="BAABME010018942">
    <property type="protein sequence ID" value="GAA0155538.1"/>
    <property type="molecule type" value="Genomic_DNA"/>
</dbReference>
<evidence type="ECO:0000313" key="2">
    <source>
        <dbReference type="EMBL" id="GAA0155538.1"/>
    </source>
</evidence>
<dbReference type="InterPro" id="IPR018289">
    <property type="entry name" value="MULE_transposase_dom"/>
</dbReference>
<comment type="caution">
    <text evidence="2">The sequence shown here is derived from an EMBL/GenBank/DDBJ whole genome shotgun (WGS) entry which is preliminary data.</text>
</comment>
<proteinExistence type="predicted"/>
<evidence type="ECO:0000313" key="3">
    <source>
        <dbReference type="Proteomes" id="UP001454036"/>
    </source>
</evidence>
<dbReference type="PANTHER" id="PTHR31973:SF191">
    <property type="entry name" value="OS05G0489400 PROTEIN"/>
    <property type="match status" value="1"/>
</dbReference>
<reference evidence="2 3" key="1">
    <citation type="submission" date="2024-01" db="EMBL/GenBank/DDBJ databases">
        <title>The complete chloroplast genome sequence of Lithospermum erythrorhizon: insights into the phylogenetic relationship among Boraginaceae species and the maternal lineages of purple gromwells.</title>
        <authorList>
            <person name="Okada T."/>
            <person name="Watanabe K."/>
        </authorList>
    </citation>
    <scope>NUCLEOTIDE SEQUENCE [LARGE SCALE GENOMIC DNA]</scope>
</reference>
<accession>A0AAV3PZB2</accession>
<dbReference type="AlphaFoldDB" id="A0AAV3PZB2"/>
<name>A0AAV3PZB2_LITER</name>
<organism evidence="2 3">
    <name type="scientific">Lithospermum erythrorhizon</name>
    <name type="common">Purple gromwell</name>
    <name type="synonym">Lithospermum officinale var. erythrorhizon</name>
    <dbReference type="NCBI Taxonomy" id="34254"/>
    <lineage>
        <taxon>Eukaryota</taxon>
        <taxon>Viridiplantae</taxon>
        <taxon>Streptophyta</taxon>
        <taxon>Embryophyta</taxon>
        <taxon>Tracheophyta</taxon>
        <taxon>Spermatophyta</taxon>
        <taxon>Magnoliopsida</taxon>
        <taxon>eudicotyledons</taxon>
        <taxon>Gunneridae</taxon>
        <taxon>Pentapetalae</taxon>
        <taxon>asterids</taxon>
        <taxon>lamiids</taxon>
        <taxon>Boraginales</taxon>
        <taxon>Boraginaceae</taxon>
        <taxon>Boraginoideae</taxon>
        <taxon>Lithospermeae</taxon>
        <taxon>Lithospermum</taxon>
    </lineage>
</organism>
<dbReference type="Proteomes" id="UP001454036">
    <property type="component" value="Unassembled WGS sequence"/>
</dbReference>